<dbReference type="EMBL" id="MU853225">
    <property type="protein sequence ID" value="KAK4125406.1"/>
    <property type="molecule type" value="Genomic_DNA"/>
</dbReference>
<dbReference type="Proteomes" id="UP001302602">
    <property type="component" value="Unassembled WGS sequence"/>
</dbReference>
<dbReference type="GeneID" id="87827854"/>
<accession>A0AAN6Z4X7</accession>
<keyword evidence="2" id="KW-1185">Reference proteome</keyword>
<organism evidence="1 2">
    <name type="scientific">Parathielavia appendiculata</name>
    <dbReference type="NCBI Taxonomy" id="2587402"/>
    <lineage>
        <taxon>Eukaryota</taxon>
        <taxon>Fungi</taxon>
        <taxon>Dikarya</taxon>
        <taxon>Ascomycota</taxon>
        <taxon>Pezizomycotina</taxon>
        <taxon>Sordariomycetes</taxon>
        <taxon>Sordariomycetidae</taxon>
        <taxon>Sordariales</taxon>
        <taxon>Chaetomiaceae</taxon>
        <taxon>Parathielavia</taxon>
    </lineage>
</organism>
<gene>
    <name evidence="1" type="ORF">N657DRAFT_631721</name>
</gene>
<dbReference type="RefSeq" id="XP_062649177.1">
    <property type="nucleotide sequence ID" value="XM_062791085.1"/>
</dbReference>
<name>A0AAN6Z4X7_9PEZI</name>
<comment type="caution">
    <text evidence="1">The sequence shown here is derived from an EMBL/GenBank/DDBJ whole genome shotgun (WGS) entry which is preliminary data.</text>
</comment>
<proteinExistence type="predicted"/>
<reference evidence="1" key="2">
    <citation type="submission" date="2023-05" db="EMBL/GenBank/DDBJ databases">
        <authorList>
            <consortium name="Lawrence Berkeley National Laboratory"/>
            <person name="Steindorff A."/>
            <person name="Hensen N."/>
            <person name="Bonometti L."/>
            <person name="Westerberg I."/>
            <person name="Brannstrom I.O."/>
            <person name="Guillou S."/>
            <person name="Cros-Aarteil S."/>
            <person name="Calhoun S."/>
            <person name="Haridas S."/>
            <person name="Kuo A."/>
            <person name="Mondo S."/>
            <person name="Pangilinan J."/>
            <person name="Riley R."/>
            <person name="Labutti K."/>
            <person name="Andreopoulos B."/>
            <person name="Lipzen A."/>
            <person name="Chen C."/>
            <person name="Yanf M."/>
            <person name="Daum C."/>
            <person name="Ng V."/>
            <person name="Clum A."/>
            <person name="Ohm R."/>
            <person name="Martin F."/>
            <person name="Silar P."/>
            <person name="Natvig D."/>
            <person name="Lalanne C."/>
            <person name="Gautier V."/>
            <person name="Ament-Velasquez S.L."/>
            <person name="Kruys A."/>
            <person name="Hutchinson M.I."/>
            <person name="Powell A.J."/>
            <person name="Barry K."/>
            <person name="Miller A.N."/>
            <person name="Grigoriev I.V."/>
            <person name="Debuchy R."/>
            <person name="Gladieux P."/>
            <person name="Thoren M.H."/>
            <person name="Johannesson H."/>
        </authorList>
    </citation>
    <scope>NUCLEOTIDE SEQUENCE</scope>
    <source>
        <strain evidence="1">CBS 731.68</strain>
    </source>
</reference>
<protein>
    <submittedName>
        <fullName evidence="1">Uncharacterized protein</fullName>
    </submittedName>
</protein>
<dbReference type="AlphaFoldDB" id="A0AAN6Z4X7"/>
<evidence type="ECO:0000313" key="1">
    <source>
        <dbReference type="EMBL" id="KAK4125406.1"/>
    </source>
</evidence>
<reference evidence="1" key="1">
    <citation type="journal article" date="2023" name="Mol. Phylogenet. Evol.">
        <title>Genome-scale phylogeny and comparative genomics of the fungal order Sordariales.</title>
        <authorList>
            <person name="Hensen N."/>
            <person name="Bonometti L."/>
            <person name="Westerberg I."/>
            <person name="Brannstrom I.O."/>
            <person name="Guillou S."/>
            <person name="Cros-Aarteil S."/>
            <person name="Calhoun S."/>
            <person name="Haridas S."/>
            <person name="Kuo A."/>
            <person name="Mondo S."/>
            <person name="Pangilinan J."/>
            <person name="Riley R."/>
            <person name="LaButti K."/>
            <person name="Andreopoulos B."/>
            <person name="Lipzen A."/>
            <person name="Chen C."/>
            <person name="Yan M."/>
            <person name="Daum C."/>
            <person name="Ng V."/>
            <person name="Clum A."/>
            <person name="Steindorff A."/>
            <person name="Ohm R.A."/>
            <person name="Martin F."/>
            <person name="Silar P."/>
            <person name="Natvig D.O."/>
            <person name="Lalanne C."/>
            <person name="Gautier V."/>
            <person name="Ament-Velasquez S.L."/>
            <person name="Kruys A."/>
            <person name="Hutchinson M.I."/>
            <person name="Powell A.J."/>
            <person name="Barry K."/>
            <person name="Miller A.N."/>
            <person name="Grigoriev I.V."/>
            <person name="Debuchy R."/>
            <person name="Gladieux P."/>
            <person name="Hiltunen Thoren M."/>
            <person name="Johannesson H."/>
        </authorList>
    </citation>
    <scope>NUCLEOTIDE SEQUENCE</scope>
    <source>
        <strain evidence="1">CBS 731.68</strain>
    </source>
</reference>
<evidence type="ECO:0000313" key="2">
    <source>
        <dbReference type="Proteomes" id="UP001302602"/>
    </source>
</evidence>
<sequence>MPSIYTDSSAGASSYSAVPTARRRSGKKFLALVQGHARECFEQAGLIDVYSRMRWTVFEDAAGLDGADIAETSRRFIDLVQRGPGGEELAGSAFTSIIGGTPRHEFFLHVDEESLESVVDDAKAKEKSGYFCTVVMPGNVVLWEIKRDREGIYRFCEDGREVEEDEMWDLRKRVRIDDPVSLYAELHVSLDLWYCLLSFPDNPDIFVP</sequence>